<dbReference type="GO" id="GO:0008237">
    <property type="term" value="F:metallopeptidase activity"/>
    <property type="evidence" value="ECO:0007669"/>
    <property type="project" value="InterPro"/>
</dbReference>
<dbReference type="SUPFAM" id="SSF55486">
    <property type="entry name" value="Metalloproteases ('zincins'), catalytic domain"/>
    <property type="match status" value="1"/>
</dbReference>
<sequence length="99" mass="10779">LGCLHDGEGNACQGQERFIMSASTSPVTASTELHPWKFSPCSLKDMEQFLTTHGNPLCLAQRLVVNETVPTITGRIVGQEVSVDVQCQRIYGPTSSLCR</sequence>
<keyword evidence="2" id="KW-1185">Reference proteome</keyword>
<dbReference type="AlphaFoldDB" id="A0AAV2IVI7"/>
<evidence type="ECO:0000313" key="1">
    <source>
        <dbReference type="EMBL" id="CAL1549159.1"/>
    </source>
</evidence>
<proteinExistence type="predicted"/>
<comment type="caution">
    <text evidence="1">The sequence shown here is derived from an EMBL/GenBank/DDBJ whole genome shotgun (WGS) entry which is preliminary data.</text>
</comment>
<evidence type="ECO:0008006" key="3">
    <source>
        <dbReference type="Google" id="ProtNLM"/>
    </source>
</evidence>
<feature type="non-terminal residue" evidence="1">
    <location>
        <position position="1"/>
    </location>
</feature>
<dbReference type="InterPro" id="IPR024079">
    <property type="entry name" value="MetalloPept_cat_dom_sf"/>
</dbReference>
<gene>
    <name evidence="1" type="ORF">GSLYS_00022476001</name>
</gene>
<organism evidence="1 2">
    <name type="scientific">Lymnaea stagnalis</name>
    <name type="common">Great pond snail</name>
    <name type="synonym">Helix stagnalis</name>
    <dbReference type="NCBI Taxonomy" id="6523"/>
    <lineage>
        <taxon>Eukaryota</taxon>
        <taxon>Metazoa</taxon>
        <taxon>Spiralia</taxon>
        <taxon>Lophotrochozoa</taxon>
        <taxon>Mollusca</taxon>
        <taxon>Gastropoda</taxon>
        <taxon>Heterobranchia</taxon>
        <taxon>Euthyneura</taxon>
        <taxon>Panpulmonata</taxon>
        <taxon>Hygrophila</taxon>
        <taxon>Lymnaeoidea</taxon>
        <taxon>Lymnaeidae</taxon>
        <taxon>Lymnaea</taxon>
    </lineage>
</organism>
<protein>
    <recommendedName>
        <fullName evidence="3">CST complex subunit CTC1</fullName>
    </recommendedName>
</protein>
<feature type="non-terminal residue" evidence="1">
    <location>
        <position position="99"/>
    </location>
</feature>
<evidence type="ECO:0000313" key="2">
    <source>
        <dbReference type="Proteomes" id="UP001497497"/>
    </source>
</evidence>
<dbReference type="Gene3D" id="3.40.390.10">
    <property type="entry name" value="Collagenase (Catalytic Domain)"/>
    <property type="match status" value="1"/>
</dbReference>
<reference evidence="1 2" key="1">
    <citation type="submission" date="2024-04" db="EMBL/GenBank/DDBJ databases">
        <authorList>
            <consortium name="Genoscope - CEA"/>
            <person name="William W."/>
        </authorList>
    </citation>
    <scope>NUCLEOTIDE SEQUENCE [LARGE SCALE GENOMIC DNA]</scope>
</reference>
<dbReference type="Proteomes" id="UP001497497">
    <property type="component" value="Unassembled WGS sequence"/>
</dbReference>
<dbReference type="EMBL" id="CAXITT010005745">
    <property type="protein sequence ID" value="CAL1549159.1"/>
    <property type="molecule type" value="Genomic_DNA"/>
</dbReference>
<name>A0AAV2IVI7_LYMST</name>
<accession>A0AAV2IVI7</accession>